<dbReference type="PANTHER" id="PTHR13696">
    <property type="entry name" value="P-LOOP CONTAINING NUCLEOSIDE TRIPHOSPHATE HYDROLASE"/>
    <property type="match status" value="1"/>
</dbReference>
<dbReference type="InterPro" id="IPR050678">
    <property type="entry name" value="DNA_Partitioning_ATPase"/>
</dbReference>
<dbReference type="Pfam" id="PF13614">
    <property type="entry name" value="AAA_31"/>
    <property type="match status" value="1"/>
</dbReference>
<evidence type="ECO:0000313" key="2">
    <source>
        <dbReference type="EMBL" id="QDV81255.1"/>
    </source>
</evidence>
<dbReference type="EMBL" id="CP036432">
    <property type="protein sequence ID" value="QDV81255.1"/>
    <property type="molecule type" value="Genomic_DNA"/>
</dbReference>
<dbReference type="Proteomes" id="UP000318081">
    <property type="component" value="Chromosome"/>
</dbReference>
<organism evidence="2 3">
    <name type="scientific">Stieleria magnilauensis</name>
    <dbReference type="NCBI Taxonomy" id="2527963"/>
    <lineage>
        <taxon>Bacteria</taxon>
        <taxon>Pseudomonadati</taxon>
        <taxon>Planctomycetota</taxon>
        <taxon>Planctomycetia</taxon>
        <taxon>Pirellulales</taxon>
        <taxon>Pirellulaceae</taxon>
        <taxon>Stieleria</taxon>
    </lineage>
</organism>
<feature type="domain" description="AAA" evidence="1">
    <location>
        <begin position="1"/>
        <end position="194"/>
    </location>
</feature>
<sequence length="331" mass="36187">MKKLTLFNHKGGVGKTTLTVNIADALGAMGHTVLLVDADPQCNLTSYYLGEKEIDELLGESDDDEEGDTMWSAIKPVVRGRGDTKKVTVYETNRENVLLAPGDVLLADYEEELPDAWTRCFARNPRGYDVFCAMRSAVDKLASEYDADIVMYDVGPNVGPLNRSVLLDCDHFITPVTADLFSLRALSTVGRSVGKWITDWKTIYGLADEVAKTQIPDGRPHYLGYIASAFKVNVGTRKTNPHAQWEGKIAPRVKSRVVDVLEAIDSDLGPTGSNKIGDVKHFQSLAPSAQAEGVPIGSLRGKVNPGYNATIKQAEQTFERLAQDIVSRMGI</sequence>
<reference evidence="2 3" key="1">
    <citation type="submission" date="2019-02" db="EMBL/GenBank/DDBJ databases">
        <title>Deep-cultivation of Planctomycetes and their phenomic and genomic characterization uncovers novel biology.</title>
        <authorList>
            <person name="Wiegand S."/>
            <person name="Jogler M."/>
            <person name="Boedeker C."/>
            <person name="Pinto D."/>
            <person name="Vollmers J."/>
            <person name="Rivas-Marin E."/>
            <person name="Kohn T."/>
            <person name="Peeters S.H."/>
            <person name="Heuer A."/>
            <person name="Rast P."/>
            <person name="Oberbeckmann S."/>
            <person name="Bunk B."/>
            <person name="Jeske O."/>
            <person name="Meyerdierks A."/>
            <person name="Storesund J.E."/>
            <person name="Kallscheuer N."/>
            <person name="Luecker S."/>
            <person name="Lage O.M."/>
            <person name="Pohl T."/>
            <person name="Merkel B.J."/>
            <person name="Hornburger P."/>
            <person name="Mueller R.-W."/>
            <person name="Bruemmer F."/>
            <person name="Labrenz M."/>
            <person name="Spormann A.M."/>
            <person name="Op den Camp H."/>
            <person name="Overmann J."/>
            <person name="Amann R."/>
            <person name="Jetten M.S.M."/>
            <person name="Mascher T."/>
            <person name="Medema M.H."/>
            <person name="Devos D.P."/>
            <person name="Kaster A.-K."/>
            <person name="Ovreas L."/>
            <person name="Rohde M."/>
            <person name="Galperin M.Y."/>
            <person name="Jogler C."/>
        </authorList>
    </citation>
    <scope>NUCLEOTIDE SEQUENCE [LARGE SCALE GENOMIC DNA]</scope>
    <source>
        <strain evidence="2 3">TBK1r</strain>
    </source>
</reference>
<dbReference type="CDD" id="cd02042">
    <property type="entry name" value="ParAB_family"/>
    <property type="match status" value="1"/>
</dbReference>
<gene>
    <name evidence="2" type="ORF">TBK1r_01700</name>
</gene>
<keyword evidence="3" id="KW-1185">Reference proteome</keyword>
<dbReference type="Gene3D" id="3.40.50.300">
    <property type="entry name" value="P-loop containing nucleotide triphosphate hydrolases"/>
    <property type="match status" value="1"/>
</dbReference>
<evidence type="ECO:0000259" key="1">
    <source>
        <dbReference type="Pfam" id="PF13614"/>
    </source>
</evidence>
<protein>
    <submittedName>
        <fullName evidence="2">MinD/ParA/CobQ/CobA-like protein</fullName>
    </submittedName>
</protein>
<evidence type="ECO:0000313" key="3">
    <source>
        <dbReference type="Proteomes" id="UP000318081"/>
    </source>
</evidence>
<dbReference type="InterPro" id="IPR025669">
    <property type="entry name" value="AAA_dom"/>
</dbReference>
<proteinExistence type="predicted"/>
<dbReference type="InterPro" id="IPR027417">
    <property type="entry name" value="P-loop_NTPase"/>
</dbReference>
<accession>A0ABX5XGY7</accession>
<dbReference type="RefSeq" id="WP_145207086.1">
    <property type="nucleotide sequence ID" value="NZ_CP036432.1"/>
</dbReference>
<dbReference type="PANTHER" id="PTHR13696:SF99">
    <property type="entry name" value="COBYRINIC ACID AC-DIAMIDE SYNTHASE"/>
    <property type="match status" value="1"/>
</dbReference>
<dbReference type="SUPFAM" id="SSF52540">
    <property type="entry name" value="P-loop containing nucleoside triphosphate hydrolases"/>
    <property type="match status" value="1"/>
</dbReference>
<name>A0ABX5XGY7_9BACT</name>